<dbReference type="Proteomes" id="UP001157418">
    <property type="component" value="Unassembled WGS sequence"/>
</dbReference>
<protein>
    <submittedName>
        <fullName evidence="1">Uncharacterized protein</fullName>
    </submittedName>
</protein>
<evidence type="ECO:0000313" key="2">
    <source>
        <dbReference type="Proteomes" id="UP001157418"/>
    </source>
</evidence>
<keyword evidence="2" id="KW-1185">Reference proteome</keyword>
<evidence type="ECO:0000313" key="1">
    <source>
        <dbReference type="EMBL" id="CAH1445611.1"/>
    </source>
</evidence>
<dbReference type="EMBL" id="CAKMRJ010005523">
    <property type="protein sequence ID" value="CAH1445611.1"/>
    <property type="molecule type" value="Genomic_DNA"/>
</dbReference>
<name>A0AAU9P6N2_9ASTR</name>
<gene>
    <name evidence="1" type="ORF">LVIROSA_LOCUS31366</name>
</gene>
<organism evidence="1 2">
    <name type="scientific">Lactuca virosa</name>
    <dbReference type="NCBI Taxonomy" id="75947"/>
    <lineage>
        <taxon>Eukaryota</taxon>
        <taxon>Viridiplantae</taxon>
        <taxon>Streptophyta</taxon>
        <taxon>Embryophyta</taxon>
        <taxon>Tracheophyta</taxon>
        <taxon>Spermatophyta</taxon>
        <taxon>Magnoliopsida</taxon>
        <taxon>eudicotyledons</taxon>
        <taxon>Gunneridae</taxon>
        <taxon>Pentapetalae</taxon>
        <taxon>asterids</taxon>
        <taxon>campanulids</taxon>
        <taxon>Asterales</taxon>
        <taxon>Asteraceae</taxon>
        <taxon>Cichorioideae</taxon>
        <taxon>Cichorieae</taxon>
        <taxon>Lactucinae</taxon>
        <taxon>Lactuca</taxon>
    </lineage>
</organism>
<accession>A0AAU9P6N2</accession>
<comment type="caution">
    <text evidence="1">The sequence shown here is derived from an EMBL/GenBank/DDBJ whole genome shotgun (WGS) entry which is preliminary data.</text>
</comment>
<proteinExistence type="predicted"/>
<reference evidence="1 2" key="1">
    <citation type="submission" date="2022-01" db="EMBL/GenBank/DDBJ databases">
        <authorList>
            <person name="Xiong W."/>
            <person name="Schranz E."/>
        </authorList>
    </citation>
    <scope>NUCLEOTIDE SEQUENCE [LARGE SCALE GENOMIC DNA]</scope>
</reference>
<sequence>MSLPPPLERSASPNFVQVYFDPGHIHTHLIDVTPSASRASDHSSSRFHCLYFLYRFHYTHQTSPPMPSKQPALSPSCVTNYTSNWLWLKVLLD</sequence>
<dbReference type="AlphaFoldDB" id="A0AAU9P6N2"/>